<dbReference type="Pfam" id="PF02833">
    <property type="entry name" value="DHHA2"/>
    <property type="match status" value="1"/>
</dbReference>
<evidence type="ECO:0000256" key="2">
    <source>
        <dbReference type="ARBA" id="ARBA00010331"/>
    </source>
</evidence>
<comment type="cofactor">
    <cofactor evidence="1">
        <name>Mn(2+)</name>
        <dbReference type="ChEBI" id="CHEBI:29035"/>
    </cofactor>
</comment>
<name>A0A9P0N304_SPOLI</name>
<dbReference type="PANTHER" id="PTHR12112:SF39">
    <property type="entry name" value="EG:152A3.5 PROTEIN (FBGN0003116_PN PROTEIN)"/>
    <property type="match status" value="1"/>
</dbReference>
<dbReference type="AlphaFoldDB" id="A0A9P0N304"/>
<evidence type="ECO:0000256" key="1">
    <source>
        <dbReference type="ARBA" id="ARBA00001936"/>
    </source>
</evidence>
<dbReference type="Gene3D" id="3.90.1640.10">
    <property type="entry name" value="inorganic pyrophosphatase (n-terminal core)"/>
    <property type="match status" value="1"/>
</dbReference>
<proteinExistence type="inferred from homology"/>
<feature type="domain" description="DHHA2" evidence="6">
    <location>
        <begin position="249"/>
        <end position="389"/>
    </location>
</feature>
<dbReference type="EMBL" id="LR824559">
    <property type="protein sequence ID" value="CAH1642812.1"/>
    <property type="molecule type" value="Genomic_DNA"/>
</dbReference>
<dbReference type="Pfam" id="PF01368">
    <property type="entry name" value="DHH"/>
    <property type="match status" value="1"/>
</dbReference>
<accession>A0A9P0N304</accession>
<comment type="similarity">
    <text evidence="2">Belongs to the PPase class C family. Prune subfamily.</text>
</comment>
<dbReference type="PANTHER" id="PTHR12112">
    <property type="entry name" value="BNIP - RELATED"/>
    <property type="match status" value="1"/>
</dbReference>
<dbReference type="Gene3D" id="3.10.310.20">
    <property type="entry name" value="DHHA2 domain"/>
    <property type="match status" value="1"/>
</dbReference>
<keyword evidence="8" id="KW-1185">Reference proteome</keyword>
<evidence type="ECO:0000313" key="8">
    <source>
        <dbReference type="Proteomes" id="UP001153321"/>
    </source>
</evidence>
<dbReference type="InterPro" id="IPR038763">
    <property type="entry name" value="DHH_sf"/>
</dbReference>
<dbReference type="SMART" id="SM01131">
    <property type="entry name" value="DHHA2"/>
    <property type="match status" value="1"/>
</dbReference>
<keyword evidence="3" id="KW-0479">Metal-binding</keyword>
<dbReference type="GO" id="GO:0046872">
    <property type="term" value="F:metal ion binding"/>
    <property type="evidence" value="ECO:0007669"/>
    <property type="project" value="UniProtKB-KW"/>
</dbReference>
<reference evidence="7" key="1">
    <citation type="submission" date="2022-02" db="EMBL/GenBank/DDBJ databases">
        <authorList>
            <person name="King R."/>
        </authorList>
    </citation>
    <scope>NUCLEOTIDE SEQUENCE</scope>
</reference>
<dbReference type="Proteomes" id="UP001153321">
    <property type="component" value="Chromosome 28"/>
</dbReference>
<evidence type="ECO:0000256" key="4">
    <source>
        <dbReference type="ARBA" id="ARBA00022801"/>
    </source>
</evidence>
<keyword evidence="5" id="KW-0464">Manganese</keyword>
<evidence type="ECO:0000256" key="5">
    <source>
        <dbReference type="ARBA" id="ARBA00023211"/>
    </source>
</evidence>
<evidence type="ECO:0000259" key="6">
    <source>
        <dbReference type="SMART" id="SM01131"/>
    </source>
</evidence>
<evidence type="ECO:0000256" key="3">
    <source>
        <dbReference type="ARBA" id="ARBA00022723"/>
    </source>
</evidence>
<sequence length="392" mass="44280">MEEYIGTTLTKLKTKQFSELTIVIGNESCDLDSAVSALVFANFLYWQHNQMKCKVCTREYRDGSMDYKDELFLPVINVDRNDFPLKTEVAFLFREKGINASDLVFRDDYDLPELLKSTKSKVVLVDHHVLANRDKFLAEYVTEIIDHRPIDKTGWVYKPDTRTTIETVGSCCTLVAQRLKDLGALIAKDVDYFNAYPVCSEMLHATIILDTVNFSKEVNKGTPHDEEILLFLESLLKPADCKAEREKELNTLVTARTDVSQLSAAQLLRKDVKIVGNVLVPSFPILVKEFLSRPEALKAVSEALTQTNCDVALLLGMDLSEGLKRDTAVFSTSKPQKAVLLSKFLEDFKSPSLGLSSEQLDNAMHCSYYWQLNLSASRKQYIPALNQFHGIL</sequence>
<dbReference type="SUPFAM" id="SSF64182">
    <property type="entry name" value="DHH phosphoesterases"/>
    <property type="match status" value="1"/>
</dbReference>
<dbReference type="InterPro" id="IPR038222">
    <property type="entry name" value="DHHA2_dom_sf"/>
</dbReference>
<keyword evidence="4" id="KW-0378">Hydrolase</keyword>
<dbReference type="InterPro" id="IPR001667">
    <property type="entry name" value="DDH_dom"/>
</dbReference>
<evidence type="ECO:0000313" key="7">
    <source>
        <dbReference type="EMBL" id="CAH1642812.1"/>
    </source>
</evidence>
<gene>
    <name evidence="7" type="ORF">SPLIT_LOCUS8168</name>
</gene>
<organism evidence="7 8">
    <name type="scientific">Spodoptera littoralis</name>
    <name type="common">Egyptian cotton leafworm</name>
    <dbReference type="NCBI Taxonomy" id="7109"/>
    <lineage>
        <taxon>Eukaryota</taxon>
        <taxon>Metazoa</taxon>
        <taxon>Ecdysozoa</taxon>
        <taxon>Arthropoda</taxon>
        <taxon>Hexapoda</taxon>
        <taxon>Insecta</taxon>
        <taxon>Pterygota</taxon>
        <taxon>Neoptera</taxon>
        <taxon>Endopterygota</taxon>
        <taxon>Lepidoptera</taxon>
        <taxon>Glossata</taxon>
        <taxon>Ditrysia</taxon>
        <taxon>Noctuoidea</taxon>
        <taxon>Noctuidae</taxon>
        <taxon>Amphipyrinae</taxon>
        <taxon>Spodoptera</taxon>
    </lineage>
</organism>
<dbReference type="InterPro" id="IPR004097">
    <property type="entry name" value="DHHA2"/>
</dbReference>
<protein>
    <recommendedName>
        <fullName evidence="6">DHHA2 domain-containing protein</fullName>
    </recommendedName>
</protein>
<dbReference type="GO" id="GO:0004309">
    <property type="term" value="F:exopolyphosphatase activity"/>
    <property type="evidence" value="ECO:0007669"/>
    <property type="project" value="TreeGrafter"/>
</dbReference>
<dbReference type="GO" id="GO:0005737">
    <property type="term" value="C:cytoplasm"/>
    <property type="evidence" value="ECO:0007669"/>
    <property type="project" value="InterPro"/>
</dbReference>